<reference evidence="8 10" key="1">
    <citation type="submission" date="2018-08" db="EMBL/GenBank/DDBJ databases">
        <title>Genomic investigation of the strawberry pathogen Phytophthora fragariae indicates pathogenicity is determined by transcriptional variation in three key races.</title>
        <authorList>
            <person name="Adams T.M."/>
            <person name="Armitage A.D."/>
            <person name="Sobczyk M.K."/>
            <person name="Bates H.J."/>
            <person name="Dunwell J.M."/>
            <person name="Nellist C.F."/>
            <person name="Harrison R.J."/>
        </authorList>
    </citation>
    <scope>NUCLEOTIDE SEQUENCE [LARGE SCALE GENOMIC DNA]</scope>
    <source>
        <strain evidence="9 11">BC-23</strain>
        <strain evidence="8 10">NOV-9</strain>
    </source>
</reference>
<evidence type="ECO:0000256" key="4">
    <source>
        <dbReference type="ARBA" id="ARBA00022759"/>
    </source>
</evidence>
<evidence type="ECO:0000259" key="7">
    <source>
        <dbReference type="Pfam" id="PF17917"/>
    </source>
</evidence>
<evidence type="ECO:0000256" key="6">
    <source>
        <dbReference type="ARBA" id="ARBA00022918"/>
    </source>
</evidence>
<dbReference type="GO" id="GO:0016787">
    <property type="term" value="F:hydrolase activity"/>
    <property type="evidence" value="ECO:0007669"/>
    <property type="project" value="UniProtKB-KW"/>
</dbReference>
<accession>A0A6A3DLY8</accession>
<keyword evidence="6" id="KW-0695">RNA-directed DNA polymerase</keyword>
<evidence type="ECO:0000313" key="10">
    <source>
        <dbReference type="Proteomes" id="UP000429523"/>
    </source>
</evidence>
<proteinExistence type="predicted"/>
<dbReference type="GO" id="GO:0004519">
    <property type="term" value="F:endonuclease activity"/>
    <property type="evidence" value="ECO:0007669"/>
    <property type="project" value="UniProtKB-KW"/>
</dbReference>
<dbReference type="Proteomes" id="UP000476176">
    <property type="component" value="Unassembled WGS sequence"/>
</dbReference>
<keyword evidence="4" id="KW-0255">Endonuclease</keyword>
<gene>
    <name evidence="9" type="ORF">PF004_g28182</name>
    <name evidence="8" type="ORF">PF009_g29562</name>
</gene>
<evidence type="ECO:0000256" key="2">
    <source>
        <dbReference type="ARBA" id="ARBA00022695"/>
    </source>
</evidence>
<dbReference type="EMBL" id="QXGC01004430">
    <property type="protein sequence ID" value="KAE9169427.1"/>
    <property type="molecule type" value="Genomic_DNA"/>
</dbReference>
<protein>
    <recommendedName>
        <fullName evidence="7">Reverse transcriptase RNase H-like domain-containing protein</fullName>
    </recommendedName>
</protein>
<feature type="domain" description="Reverse transcriptase RNase H-like" evidence="7">
    <location>
        <begin position="13"/>
        <end position="128"/>
    </location>
</feature>
<sequence>MAERFCKLVFSDKTAALCMFTDASLTGHALVSTQVRRWQDDVPIEEQQHDLLVCRGGIFKWAQRNWSIVEKYPIVKACADLDYMLVREGGFHGYCDHSNMVKLFSPDHEVKQHARGKLQRWALTLVGYRYVIHHIAGENNLWVDILSRWGQPADATAGTTLAVKRVTIRSALRKLRTSTGETHW</sequence>
<evidence type="ECO:0000256" key="1">
    <source>
        <dbReference type="ARBA" id="ARBA00022679"/>
    </source>
</evidence>
<evidence type="ECO:0000313" key="8">
    <source>
        <dbReference type="EMBL" id="KAE8920141.1"/>
    </source>
</evidence>
<dbReference type="InterPro" id="IPR041373">
    <property type="entry name" value="RT_RNaseH"/>
</dbReference>
<dbReference type="Proteomes" id="UP000429523">
    <property type="component" value="Unassembled WGS sequence"/>
</dbReference>
<keyword evidence="3" id="KW-0540">Nuclease</keyword>
<comment type="caution">
    <text evidence="8">The sequence shown here is derived from an EMBL/GenBank/DDBJ whole genome shotgun (WGS) entry which is preliminary data.</text>
</comment>
<organism evidence="8 10">
    <name type="scientific">Phytophthora fragariae</name>
    <dbReference type="NCBI Taxonomy" id="53985"/>
    <lineage>
        <taxon>Eukaryota</taxon>
        <taxon>Sar</taxon>
        <taxon>Stramenopiles</taxon>
        <taxon>Oomycota</taxon>
        <taxon>Peronosporomycetes</taxon>
        <taxon>Peronosporales</taxon>
        <taxon>Peronosporaceae</taxon>
        <taxon>Phytophthora</taxon>
    </lineage>
</organism>
<dbReference type="AlphaFoldDB" id="A0A6A3DLY8"/>
<keyword evidence="1" id="KW-0808">Transferase</keyword>
<keyword evidence="5" id="KW-0378">Hydrolase</keyword>
<dbReference type="EMBL" id="QXGF01004200">
    <property type="protein sequence ID" value="KAE8920141.1"/>
    <property type="molecule type" value="Genomic_DNA"/>
</dbReference>
<dbReference type="GO" id="GO:0003964">
    <property type="term" value="F:RNA-directed DNA polymerase activity"/>
    <property type="evidence" value="ECO:0007669"/>
    <property type="project" value="UniProtKB-KW"/>
</dbReference>
<evidence type="ECO:0000313" key="11">
    <source>
        <dbReference type="Proteomes" id="UP000476176"/>
    </source>
</evidence>
<evidence type="ECO:0000313" key="9">
    <source>
        <dbReference type="EMBL" id="KAE9169427.1"/>
    </source>
</evidence>
<evidence type="ECO:0000256" key="3">
    <source>
        <dbReference type="ARBA" id="ARBA00022722"/>
    </source>
</evidence>
<dbReference type="Pfam" id="PF17917">
    <property type="entry name" value="RT_RNaseH"/>
    <property type="match status" value="1"/>
</dbReference>
<name>A0A6A3DLY8_9STRA</name>
<evidence type="ECO:0000256" key="5">
    <source>
        <dbReference type="ARBA" id="ARBA00022801"/>
    </source>
</evidence>
<keyword evidence="2" id="KW-0548">Nucleotidyltransferase</keyword>